<sequence>MKKVLIGLSSLIICFSFPAISQKILLNHKAILLEPHGEYYSFPENYNVTASGYHFVFVGGVYRVCHLNPQPQLANLDMLRVHIELGEQKFWWNCYAYDSRFFEIDF</sequence>
<dbReference type="EMBL" id="CP016397">
    <property type="protein sequence ID" value="ASQ47478.1"/>
    <property type="molecule type" value="Genomic_DNA"/>
</dbReference>
<dbReference type="KEGG" id="lcd:clem_14765"/>
<dbReference type="AlphaFoldDB" id="A0A222P6K3"/>
<dbReference type="OrthoDB" id="5638349at2"/>
<protein>
    <submittedName>
        <fullName evidence="1">Uncharacterized protein</fullName>
    </submittedName>
</protein>
<proteinExistence type="predicted"/>
<reference evidence="1 2" key="1">
    <citation type="submission" date="2016-07" db="EMBL/GenBank/DDBJ databases">
        <authorList>
            <person name="Hassler H."/>
        </authorList>
    </citation>
    <scope>NUCLEOTIDE SEQUENCE [LARGE SCALE GENOMIC DNA]</scope>
    <source>
        <strain evidence="1 2">CDC-D5610</strain>
    </source>
</reference>
<evidence type="ECO:0000313" key="2">
    <source>
        <dbReference type="Proteomes" id="UP000201728"/>
    </source>
</evidence>
<evidence type="ECO:0000313" key="1">
    <source>
        <dbReference type="EMBL" id="ASQ47478.1"/>
    </source>
</evidence>
<gene>
    <name evidence="1" type="ORF">clem_14765</name>
</gene>
<organism evidence="1 2">
    <name type="scientific">Legionella clemsonensis</name>
    <dbReference type="NCBI Taxonomy" id="1867846"/>
    <lineage>
        <taxon>Bacteria</taxon>
        <taxon>Pseudomonadati</taxon>
        <taxon>Pseudomonadota</taxon>
        <taxon>Gammaproteobacteria</taxon>
        <taxon>Legionellales</taxon>
        <taxon>Legionellaceae</taxon>
        <taxon>Legionella</taxon>
    </lineage>
</organism>
<name>A0A222P6K3_9GAMM</name>
<accession>A0A222P6K3</accession>
<keyword evidence="2" id="KW-1185">Reference proteome</keyword>
<dbReference type="RefSeq" id="WP_094092200.1">
    <property type="nucleotide sequence ID" value="NZ_CP016397.1"/>
</dbReference>
<dbReference type="Proteomes" id="UP000201728">
    <property type="component" value="Chromosome"/>
</dbReference>